<organism evidence="1">
    <name type="scientific">uncultured Thiotrichaceae bacterium</name>
    <dbReference type="NCBI Taxonomy" id="298394"/>
    <lineage>
        <taxon>Bacteria</taxon>
        <taxon>Pseudomonadati</taxon>
        <taxon>Pseudomonadota</taxon>
        <taxon>Gammaproteobacteria</taxon>
        <taxon>Thiotrichales</taxon>
        <taxon>Thiotrichaceae</taxon>
        <taxon>environmental samples</taxon>
    </lineage>
</organism>
<protein>
    <submittedName>
        <fullName evidence="1">Phage tail protein</fullName>
    </submittedName>
</protein>
<dbReference type="NCBIfam" id="TIGR02241">
    <property type="entry name" value="conserved hypothetical phage tail region protein"/>
    <property type="match status" value="1"/>
</dbReference>
<dbReference type="GO" id="GO:0005198">
    <property type="term" value="F:structural molecule activity"/>
    <property type="evidence" value="ECO:0007669"/>
    <property type="project" value="InterPro"/>
</dbReference>
<dbReference type="Pfam" id="PF06841">
    <property type="entry name" value="Phage_T4_gp19"/>
    <property type="match status" value="1"/>
</dbReference>
<name>A0A6S6SMA7_9GAMM</name>
<reference evidence="1" key="1">
    <citation type="submission" date="2020-01" db="EMBL/GenBank/DDBJ databases">
        <authorList>
            <person name="Meier V. D."/>
            <person name="Meier V D."/>
        </authorList>
    </citation>
    <scope>NUCLEOTIDE SEQUENCE</scope>
    <source>
        <strain evidence="1">HLG_WM_MAG_07</strain>
    </source>
</reference>
<dbReference type="InterPro" id="IPR011747">
    <property type="entry name" value="CHP02241"/>
</dbReference>
<accession>A0A6S6SMA7</accession>
<dbReference type="PANTHER" id="PTHR38009">
    <property type="entry name" value="CONSERVED HYPOTHETICAL PHAGE TAIL PROTEIN"/>
    <property type="match status" value="1"/>
</dbReference>
<dbReference type="AlphaFoldDB" id="A0A6S6SMA7"/>
<evidence type="ECO:0000313" key="1">
    <source>
        <dbReference type="EMBL" id="CAA6806407.1"/>
    </source>
</evidence>
<dbReference type="EMBL" id="CACVAY010000030">
    <property type="protein sequence ID" value="CAA6806407.1"/>
    <property type="molecule type" value="Genomic_DNA"/>
</dbReference>
<gene>
    <name evidence="1" type="ORF">HELGO_WM12173</name>
</gene>
<sequence>MSNNDPYRAYNFTVDTGTTGKAHFVACSGLDVKVTPIKYREAGQNQIIRHIPGPVEYAAITLSYGMTSSTELWDWMLQTIQGDVQRKDISISMLNDKTNEEVMSWTLLSAWPSEWQGAPLDSLSKEIAIEKLTLVYDGIKRERG</sequence>
<dbReference type="PANTHER" id="PTHR38009:SF1">
    <property type="entry name" value="CONSERVED HYPOTHETICAL PHAGE TAIL PROTEIN"/>
    <property type="match status" value="1"/>
</dbReference>
<dbReference type="InterPro" id="IPR010667">
    <property type="entry name" value="Phage_T4_Gp19"/>
</dbReference>
<proteinExistence type="predicted"/>